<feature type="transmembrane region" description="Helical" evidence="1">
    <location>
        <begin position="72"/>
        <end position="95"/>
    </location>
</feature>
<evidence type="ECO:0000313" key="2">
    <source>
        <dbReference type="EMBL" id="MFC4309898.1"/>
    </source>
</evidence>
<feature type="transmembrane region" description="Helical" evidence="1">
    <location>
        <begin position="6"/>
        <end position="25"/>
    </location>
</feature>
<dbReference type="Proteomes" id="UP001595904">
    <property type="component" value="Unassembled WGS sequence"/>
</dbReference>
<accession>A0ABV8SQL1</accession>
<protein>
    <submittedName>
        <fullName evidence="2">Uncharacterized protein</fullName>
    </submittedName>
</protein>
<sequence>MGPLFSLSILTVALGLGLFLAYLIARLFMSAPVAFRAAAVFVVAGAVGSAVVGLLLALVMGAEATLANGWQVFAYLSGLVLSGLVSGALVVRSYLARVRSISS</sequence>
<dbReference type="EMBL" id="JBHSDU010000003">
    <property type="protein sequence ID" value="MFC4309898.1"/>
    <property type="molecule type" value="Genomic_DNA"/>
</dbReference>
<dbReference type="RefSeq" id="WP_380596944.1">
    <property type="nucleotide sequence ID" value="NZ_JBHSDU010000003.1"/>
</dbReference>
<reference evidence="3" key="1">
    <citation type="journal article" date="2019" name="Int. J. Syst. Evol. Microbiol.">
        <title>The Global Catalogue of Microorganisms (GCM) 10K type strain sequencing project: providing services to taxonomists for standard genome sequencing and annotation.</title>
        <authorList>
            <consortium name="The Broad Institute Genomics Platform"/>
            <consortium name="The Broad Institute Genome Sequencing Center for Infectious Disease"/>
            <person name="Wu L."/>
            <person name="Ma J."/>
        </authorList>
    </citation>
    <scope>NUCLEOTIDE SEQUENCE [LARGE SCALE GENOMIC DNA]</scope>
    <source>
        <strain evidence="3">CGMCC 1.10759</strain>
    </source>
</reference>
<feature type="transmembrane region" description="Helical" evidence="1">
    <location>
        <begin position="37"/>
        <end position="60"/>
    </location>
</feature>
<keyword evidence="1" id="KW-0812">Transmembrane</keyword>
<proteinExistence type="predicted"/>
<keyword evidence="3" id="KW-1185">Reference proteome</keyword>
<keyword evidence="1" id="KW-0472">Membrane</keyword>
<comment type="caution">
    <text evidence="2">The sequence shown here is derived from an EMBL/GenBank/DDBJ whole genome shotgun (WGS) entry which is preliminary data.</text>
</comment>
<organism evidence="2 3">
    <name type="scientific">Steroidobacter flavus</name>
    <dbReference type="NCBI Taxonomy" id="1842136"/>
    <lineage>
        <taxon>Bacteria</taxon>
        <taxon>Pseudomonadati</taxon>
        <taxon>Pseudomonadota</taxon>
        <taxon>Gammaproteobacteria</taxon>
        <taxon>Steroidobacterales</taxon>
        <taxon>Steroidobacteraceae</taxon>
        <taxon>Steroidobacter</taxon>
    </lineage>
</organism>
<gene>
    <name evidence="2" type="ORF">ACFPN2_12475</name>
</gene>
<keyword evidence="1" id="KW-1133">Transmembrane helix</keyword>
<name>A0ABV8SQL1_9GAMM</name>
<evidence type="ECO:0000256" key="1">
    <source>
        <dbReference type="SAM" id="Phobius"/>
    </source>
</evidence>
<evidence type="ECO:0000313" key="3">
    <source>
        <dbReference type="Proteomes" id="UP001595904"/>
    </source>
</evidence>